<dbReference type="InterPro" id="IPR000261">
    <property type="entry name" value="EH_dom"/>
</dbReference>
<dbReference type="InterPro" id="IPR001452">
    <property type="entry name" value="SH3_domain"/>
</dbReference>
<dbReference type="PROSITE" id="PS50031">
    <property type="entry name" value="EH"/>
    <property type="match status" value="1"/>
</dbReference>
<evidence type="ECO:0000256" key="1">
    <source>
        <dbReference type="ARBA" id="ARBA00022443"/>
    </source>
</evidence>
<dbReference type="Proteomes" id="UP000007241">
    <property type="component" value="Unassembled WGS sequence"/>
</dbReference>
<dbReference type="STRING" id="684364.F4P509"/>
<feature type="region of interest" description="Disordered" evidence="3">
    <location>
        <begin position="339"/>
        <end position="395"/>
    </location>
</feature>
<keyword evidence="7" id="KW-1185">Reference proteome</keyword>
<accession>F4P509</accession>
<sequence>MRAVALYSCTAEDPSELSFEVGDLILDVRPTDEEGWFTGRLEKSGLRGNLPGNFVRFREDPPGPPLRAQFNDQKNWAASSGSATSISGTAVFGEACALSPLPKSPSLSRKLDPQATRKELLEKSSSLVQQAKDRPGSMIGLLSQNTSLGPNKCRNISSSGSISSQPSAIQSNFSIPNPAIASMVNSNASQQTNNFGVQQNGFEDNFQSTSLPQMNQNNQTAPPVLPARTPHYGSGDIKKAQPMMPPRRPSQSNTSHLSFPNTPSLVADGAKSQDPSLKSAIASLKKTGVLSSIPQGTANAQNIFAPASTATQNHSTSTLTTSSSLDYGKLKMVGVVSGEVNRRDNIPPPPQKPASLSCSSSGSSIDSFSTPNSAPIRPLKPSELRGSLNVPSSSTFKSTLSNLVYPSNIQPTTAQTIPLGTKPSAFSSPGGYSSTIQSAANGYDNATDSSAIAPIRLNQTSTQSISTNQPTPSTTTNILGGSIAARLAALSVSTGQSLQPVSPTIRRPSASYSSSSNAIPSQIQATQPLVQQHNSVLPIYSSSAASTQPPYTFTAKTAIVPAEINSANKTTYGSKMLSAEPKKAPPLPSRSSNITTLQRSVNDTSNAVPKPISTELFDRYADAFIKADTANLGVLNPTVVQNIWLRSYLSLSQLSSIWNLVKVDKLIHGLTLHQFVIAQGKPFTDQSSRKCDSVYSVLPTAK</sequence>
<proteinExistence type="predicted"/>
<dbReference type="CDD" id="cd11882">
    <property type="entry name" value="SH3_GRAF-like"/>
    <property type="match status" value="1"/>
</dbReference>
<feature type="compositionally biased region" description="Polar residues" evidence="3">
    <location>
        <begin position="192"/>
        <end position="221"/>
    </location>
</feature>
<feature type="domain" description="SH3" evidence="4">
    <location>
        <begin position="1"/>
        <end position="60"/>
    </location>
</feature>
<dbReference type="PROSITE" id="PS50002">
    <property type="entry name" value="SH3"/>
    <property type="match status" value="1"/>
</dbReference>
<dbReference type="HOGENOM" id="CLU_392770_0_0_1"/>
<feature type="domain" description="EH" evidence="5">
    <location>
        <begin position="619"/>
        <end position="676"/>
    </location>
</feature>
<dbReference type="GeneID" id="18238821"/>
<gene>
    <name evidence="6" type="ORF">BATDEDRAFT_25591</name>
</gene>
<organism evidence="6 7">
    <name type="scientific">Batrachochytrium dendrobatidis (strain JAM81 / FGSC 10211)</name>
    <name type="common">Frog chytrid fungus</name>
    <dbReference type="NCBI Taxonomy" id="684364"/>
    <lineage>
        <taxon>Eukaryota</taxon>
        <taxon>Fungi</taxon>
        <taxon>Fungi incertae sedis</taxon>
        <taxon>Chytridiomycota</taxon>
        <taxon>Chytridiomycota incertae sedis</taxon>
        <taxon>Chytridiomycetes</taxon>
        <taxon>Rhizophydiales</taxon>
        <taxon>Rhizophydiales incertae sedis</taxon>
        <taxon>Batrachochytrium</taxon>
    </lineage>
</organism>
<evidence type="ECO:0000256" key="2">
    <source>
        <dbReference type="PROSITE-ProRule" id="PRU00192"/>
    </source>
</evidence>
<dbReference type="EMBL" id="GL882885">
    <property type="protein sequence ID" value="EGF79790.1"/>
    <property type="molecule type" value="Genomic_DNA"/>
</dbReference>
<dbReference type="FunCoup" id="F4P509">
    <property type="interactions" value="1"/>
</dbReference>
<dbReference type="InterPro" id="IPR036028">
    <property type="entry name" value="SH3-like_dom_sf"/>
</dbReference>
<evidence type="ECO:0000256" key="3">
    <source>
        <dbReference type="SAM" id="MobiDB-lite"/>
    </source>
</evidence>
<evidence type="ECO:0000259" key="4">
    <source>
        <dbReference type="PROSITE" id="PS50002"/>
    </source>
</evidence>
<protein>
    <recommendedName>
        <fullName evidence="8">SH3 domain-containing protein</fullName>
    </recommendedName>
</protein>
<dbReference type="AlphaFoldDB" id="F4P509"/>
<dbReference type="Pfam" id="PF00018">
    <property type="entry name" value="SH3_1"/>
    <property type="match status" value="1"/>
</dbReference>
<dbReference type="RefSeq" id="XP_006679484.1">
    <property type="nucleotide sequence ID" value="XM_006679421.1"/>
</dbReference>
<dbReference type="Gene3D" id="2.30.30.40">
    <property type="entry name" value="SH3 Domains"/>
    <property type="match status" value="1"/>
</dbReference>
<dbReference type="Gene3D" id="1.10.238.10">
    <property type="entry name" value="EF-hand"/>
    <property type="match status" value="1"/>
</dbReference>
<keyword evidence="1 2" id="KW-0728">SH3 domain</keyword>
<name>F4P509_BATDJ</name>
<evidence type="ECO:0008006" key="8">
    <source>
        <dbReference type="Google" id="ProtNLM"/>
    </source>
</evidence>
<reference evidence="6 7" key="1">
    <citation type="submission" date="2009-12" db="EMBL/GenBank/DDBJ databases">
        <title>The draft genome of Batrachochytrium dendrobatidis.</title>
        <authorList>
            <consortium name="US DOE Joint Genome Institute (JGI-PGF)"/>
            <person name="Kuo A."/>
            <person name="Salamov A."/>
            <person name="Schmutz J."/>
            <person name="Lucas S."/>
            <person name="Pitluck S."/>
            <person name="Rosenblum E."/>
            <person name="Stajich J."/>
            <person name="Eisen M."/>
            <person name="Grigoriev I.V."/>
        </authorList>
    </citation>
    <scope>NUCLEOTIDE SEQUENCE [LARGE SCALE GENOMIC DNA]</scope>
    <source>
        <strain evidence="7">JAM81 / FGSC 10211</strain>
    </source>
</reference>
<dbReference type="InterPro" id="IPR011992">
    <property type="entry name" value="EF-hand-dom_pair"/>
</dbReference>
<dbReference type="SMART" id="SM00326">
    <property type="entry name" value="SH3"/>
    <property type="match status" value="1"/>
</dbReference>
<feature type="compositionally biased region" description="Low complexity" evidence="3">
    <location>
        <begin position="355"/>
        <end position="369"/>
    </location>
</feature>
<dbReference type="SUPFAM" id="SSF47473">
    <property type="entry name" value="EF-hand"/>
    <property type="match status" value="1"/>
</dbReference>
<dbReference type="OMA" id="RNTTCER"/>
<dbReference type="InParanoid" id="F4P509"/>
<evidence type="ECO:0000313" key="6">
    <source>
        <dbReference type="EMBL" id="EGF79790.1"/>
    </source>
</evidence>
<evidence type="ECO:0000313" key="7">
    <source>
        <dbReference type="Proteomes" id="UP000007241"/>
    </source>
</evidence>
<dbReference type="OrthoDB" id="1716625at2759"/>
<feature type="region of interest" description="Disordered" evidence="3">
    <location>
        <begin position="192"/>
        <end position="272"/>
    </location>
</feature>
<evidence type="ECO:0000259" key="5">
    <source>
        <dbReference type="PROSITE" id="PS50031"/>
    </source>
</evidence>
<dbReference type="SUPFAM" id="SSF50044">
    <property type="entry name" value="SH3-domain"/>
    <property type="match status" value="1"/>
</dbReference>
<feature type="compositionally biased region" description="Polar residues" evidence="3">
    <location>
        <begin position="249"/>
        <end position="264"/>
    </location>
</feature>